<reference evidence="1 2" key="1">
    <citation type="journal article" date="2008" name="Appl. Environ. Microbiol.">
        <title>Genomic insights into Mn(II) oxidation by the marine alphaproteobacterium Aurantimonas sp. strain SI85-9A1.</title>
        <authorList>
            <person name="Dick G.J."/>
            <person name="Podell S."/>
            <person name="Johnson H.A."/>
            <person name="Rivera-Espinoza Y."/>
            <person name="Bernier-Latmani R."/>
            <person name="McCarthy J.K."/>
            <person name="Torpey J.W."/>
            <person name="Clement B.G."/>
            <person name="Gaasterland T."/>
            <person name="Tebo B.M."/>
        </authorList>
    </citation>
    <scope>NUCLEOTIDE SEQUENCE [LARGE SCALE GENOMIC DNA]</scope>
    <source>
        <strain evidence="1 2">SI85-9A1</strain>
    </source>
</reference>
<evidence type="ECO:0008006" key="3">
    <source>
        <dbReference type="Google" id="ProtNLM"/>
    </source>
</evidence>
<dbReference type="Proteomes" id="UP000000321">
    <property type="component" value="Unassembled WGS sequence"/>
</dbReference>
<sequence>MSGTRARAAFLGIGRSGTVAITLSPCPRICFAARAFPYGNHHRTGEPSMNAADPSHHADHQRRLTRISRVARLMDTAIRIPGTGIRFGGDSVLGLIPGVGDAAGSLIGIYILNEARRLGVPRHKLVKMAGNLGIDFAVGAVPLLGDVFDVFYKAHRRNLDIVLDHFGEAGTAYGDALRDPPMKDITPKRA</sequence>
<gene>
    <name evidence="1" type="ORF">SI859A1_02354</name>
</gene>
<evidence type="ECO:0000313" key="1">
    <source>
        <dbReference type="EMBL" id="EAS51538.1"/>
    </source>
</evidence>
<dbReference type="AlphaFoldDB" id="Q1YM43"/>
<dbReference type="Pfam" id="PF13430">
    <property type="entry name" value="DUF4112"/>
    <property type="match status" value="1"/>
</dbReference>
<proteinExistence type="predicted"/>
<dbReference type="PANTHER" id="PTHR35519">
    <property type="entry name" value="MEMBRANE PROTEINS"/>
    <property type="match status" value="1"/>
</dbReference>
<dbReference type="BioCyc" id="AURANTIMONAS:SI859A1_02354-MONOMER"/>
<dbReference type="EMBL" id="AAPJ01000001">
    <property type="protein sequence ID" value="EAS51538.1"/>
    <property type="molecule type" value="Genomic_DNA"/>
</dbReference>
<protein>
    <recommendedName>
        <fullName evidence="3">DUF4112 domain-containing protein</fullName>
    </recommendedName>
</protein>
<comment type="caution">
    <text evidence="1">The sequence shown here is derived from an EMBL/GenBank/DDBJ whole genome shotgun (WGS) entry which is preliminary data.</text>
</comment>
<keyword evidence="2" id="KW-1185">Reference proteome</keyword>
<organism evidence="1 2">
    <name type="scientific">Aurantimonas manganoxydans (strain ATCC BAA-1229 / DSM 21871 / SI85-9A1)</name>
    <dbReference type="NCBI Taxonomy" id="287752"/>
    <lineage>
        <taxon>Bacteria</taxon>
        <taxon>Pseudomonadati</taxon>
        <taxon>Pseudomonadota</taxon>
        <taxon>Alphaproteobacteria</taxon>
        <taxon>Hyphomicrobiales</taxon>
        <taxon>Aurantimonadaceae</taxon>
        <taxon>Aurantimonas</taxon>
    </lineage>
</organism>
<accession>Q1YM43</accession>
<name>Q1YM43_AURMS</name>
<evidence type="ECO:0000313" key="2">
    <source>
        <dbReference type="Proteomes" id="UP000000321"/>
    </source>
</evidence>
<dbReference type="InterPro" id="IPR025187">
    <property type="entry name" value="DUF4112"/>
</dbReference>
<dbReference type="HOGENOM" id="CLU_1426551_0_0_5"/>
<dbReference type="PANTHER" id="PTHR35519:SF2">
    <property type="entry name" value="PH DOMAIN PROTEIN"/>
    <property type="match status" value="1"/>
</dbReference>